<dbReference type="Proteomes" id="UP000615446">
    <property type="component" value="Unassembled WGS sequence"/>
</dbReference>
<keyword evidence="3" id="KW-1185">Reference proteome</keyword>
<evidence type="ECO:0000313" key="3">
    <source>
        <dbReference type="Proteomes" id="UP000247702"/>
    </source>
</evidence>
<reference evidence="2" key="2">
    <citation type="submission" date="2019-10" db="EMBL/GenBank/DDBJ databases">
        <title>Conservation and host-specific expression of non-tandemly repeated heterogenous ribosome RNA gene in arbuscular mycorrhizal fungi.</title>
        <authorList>
            <person name="Maeda T."/>
            <person name="Kobayashi Y."/>
            <person name="Nakagawa T."/>
            <person name="Ezawa T."/>
            <person name="Yamaguchi K."/>
            <person name="Bino T."/>
            <person name="Nishimoto Y."/>
            <person name="Shigenobu S."/>
            <person name="Kawaguchi M."/>
        </authorList>
    </citation>
    <scope>NUCLEOTIDE SEQUENCE</scope>
    <source>
        <strain evidence="2">HR1</strain>
    </source>
</reference>
<protein>
    <submittedName>
        <fullName evidence="2">Zinc ribbon domain-containing protein</fullName>
    </submittedName>
</protein>
<comment type="caution">
    <text evidence="1">The sequence shown here is derived from an EMBL/GenBank/DDBJ whole genome shotgun (WGS) entry which is preliminary data.</text>
</comment>
<dbReference type="EMBL" id="BEXD01003873">
    <property type="protein sequence ID" value="GBC03223.1"/>
    <property type="molecule type" value="Genomic_DNA"/>
</dbReference>
<gene>
    <name evidence="2" type="ORF">RCL2_000178600</name>
    <name evidence="1" type="ORF">RclHR1_05010023</name>
</gene>
<dbReference type="EMBL" id="BLAL01000011">
    <property type="protein sequence ID" value="GES74295.1"/>
    <property type="molecule type" value="Genomic_DNA"/>
</dbReference>
<organism evidence="1 3">
    <name type="scientific">Rhizophagus clarus</name>
    <dbReference type="NCBI Taxonomy" id="94130"/>
    <lineage>
        <taxon>Eukaryota</taxon>
        <taxon>Fungi</taxon>
        <taxon>Fungi incertae sedis</taxon>
        <taxon>Mucoromycota</taxon>
        <taxon>Glomeromycotina</taxon>
        <taxon>Glomeromycetes</taxon>
        <taxon>Glomerales</taxon>
        <taxon>Glomeraceae</taxon>
        <taxon>Rhizophagus</taxon>
    </lineage>
</organism>
<evidence type="ECO:0000313" key="2">
    <source>
        <dbReference type="EMBL" id="GES74295.1"/>
    </source>
</evidence>
<dbReference type="AlphaFoldDB" id="A0A2Z6RQQ1"/>
<accession>A0A2Z6RQQ1</accession>
<dbReference type="Proteomes" id="UP000247702">
    <property type="component" value="Unassembled WGS sequence"/>
</dbReference>
<name>A0A2Z6RQQ1_9GLOM</name>
<evidence type="ECO:0000313" key="1">
    <source>
        <dbReference type="EMBL" id="GBC03223.1"/>
    </source>
</evidence>
<reference evidence="1 3" key="1">
    <citation type="submission" date="2017-11" db="EMBL/GenBank/DDBJ databases">
        <title>The genome of Rhizophagus clarus HR1 reveals common genetic basis of auxotrophy among arbuscular mycorrhizal fungi.</title>
        <authorList>
            <person name="Kobayashi Y."/>
        </authorList>
    </citation>
    <scope>NUCLEOTIDE SEQUENCE [LARGE SCALE GENOMIC DNA]</scope>
    <source>
        <strain evidence="1 3">HR1</strain>
    </source>
</reference>
<proteinExistence type="predicted"/>
<dbReference type="OrthoDB" id="5545479at2759"/>
<sequence length="79" mass="9483">MFFFFVGSYAPKLSRMMSSPGRCPNCFTPTVYHYKVQHQLSIFFIPIWQTKSKYLWICDRCKWTGFSRPEEQEITDTEL</sequence>